<keyword evidence="2" id="KW-1185">Reference proteome</keyword>
<name>A0ABQ6GUX5_9GAMM</name>
<accession>A0ABQ6GUX5</accession>
<dbReference type="RefSeq" id="WP_284245664.1">
    <property type="nucleotide sequence ID" value="NZ_BSST01000001.1"/>
</dbReference>
<proteinExistence type="predicted"/>
<sequence>MSIIPRFSYQYPGQELALSPLCLSSPKIIFNNLSDDKMSVQFELANLSTEQGLTPSLHYLNGAVFFNTDCGQHPAASSFPWCGSRINIKTKYSVVNNKKLQVVI</sequence>
<comment type="caution">
    <text evidence="1">The sequence shown here is derived from an EMBL/GenBank/DDBJ whole genome shotgun (WGS) entry which is preliminary data.</text>
</comment>
<evidence type="ECO:0000313" key="1">
    <source>
        <dbReference type="EMBL" id="GLX79733.1"/>
    </source>
</evidence>
<organism evidence="1 2">
    <name type="scientific">Thalassotalea insulae</name>
    <dbReference type="NCBI Taxonomy" id="2056778"/>
    <lineage>
        <taxon>Bacteria</taxon>
        <taxon>Pseudomonadati</taxon>
        <taxon>Pseudomonadota</taxon>
        <taxon>Gammaproteobacteria</taxon>
        <taxon>Alteromonadales</taxon>
        <taxon>Colwelliaceae</taxon>
        <taxon>Thalassotalea</taxon>
    </lineage>
</organism>
<dbReference type="EMBL" id="BSST01000001">
    <property type="protein sequence ID" value="GLX79733.1"/>
    <property type="molecule type" value="Genomic_DNA"/>
</dbReference>
<reference evidence="1 2" key="1">
    <citation type="submission" date="2023-03" db="EMBL/GenBank/DDBJ databases">
        <title>Draft genome sequence of Thalassotalea insulae KCTC 62186T.</title>
        <authorList>
            <person name="Sawabe T."/>
        </authorList>
    </citation>
    <scope>NUCLEOTIDE SEQUENCE [LARGE SCALE GENOMIC DNA]</scope>
    <source>
        <strain evidence="1 2">KCTC 62186</strain>
    </source>
</reference>
<dbReference type="Proteomes" id="UP001157186">
    <property type="component" value="Unassembled WGS sequence"/>
</dbReference>
<protein>
    <submittedName>
        <fullName evidence="1">Uncharacterized protein</fullName>
    </submittedName>
</protein>
<evidence type="ECO:0000313" key="2">
    <source>
        <dbReference type="Proteomes" id="UP001157186"/>
    </source>
</evidence>
<gene>
    <name evidence="1" type="ORF">tinsulaeT_30730</name>
</gene>